<accession>A0A840QBB6</accession>
<dbReference type="AlphaFoldDB" id="A0A840QBB6"/>
<gene>
    <name evidence="2" type="ORF">BJ970_003472</name>
</gene>
<feature type="region of interest" description="Disordered" evidence="1">
    <location>
        <begin position="138"/>
        <end position="159"/>
    </location>
</feature>
<dbReference type="Proteomes" id="UP000584374">
    <property type="component" value="Unassembled WGS sequence"/>
</dbReference>
<sequence>MTKHRRTTPLLRLMARLKWQREPNLWTVRCRDSRGRRARLHLHLTTAGLTITPSAPGPWTLTPLDAGRLRAAVRDVLLSLDRLSGGEHEHVMARTQSANSTTPTNAPRVRDKVRLDPPARPTVSEIASRLASPATHTLEANDDHHDNPARHVNGTAVAA</sequence>
<keyword evidence="3" id="KW-1185">Reference proteome</keyword>
<evidence type="ECO:0000313" key="2">
    <source>
        <dbReference type="EMBL" id="MBB5155938.1"/>
    </source>
</evidence>
<proteinExistence type="predicted"/>
<evidence type="ECO:0000313" key="3">
    <source>
        <dbReference type="Proteomes" id="UP000584374"/>
    </source>
</evidence>
<feature type="compositionally biased region" description="Basic and acidic residues" evidence="1">
    <location>
        <begin position="139"/>
        <end position="149"/>
    </location>
</feature>
<reference evidence="2 3" key="1">
    <citation type="submission" date="2020-08" db="EMBL/GenBank/DDBJ databases">
        <title>Sequencing the genomes of 1000 actinobacteria strains.</title>
        <authorList>
            <person name="Klenk H.-P."/>
        </authorList>
    </citation>
    <scope>NUCLEOTIDE SEQUENCE [LARGE SCALE GENOMIC DNA]</scope>
    <source>
        <strain evidence="2 3">DSM 45584</strain>
    </source>
</reference>
<organism evidence="2 3">
    <name type="scientific">Saccharopolyspora phatthalungensis</name>
    <dbReference type="NCBI Taxonomy" id="664693"/>
    <lineage>
        <taxon>Bacteria</taxon>
        <taxon>Bacillati</taxon>
        <taxon>Actinomycetota</taxon>
        <taxon>Actinomycetes</taxon>
        <taxon>Pseudonocardiales</taxon>
        <taxon>Pseudonocardiaceae</taxon>
        <taxon>Saccharopolyspora</taxon>
    </lineage>
</organism>
<name>A0A840QBB6_9PSEU</name>
<comment type="caution">
    <text evidence="2">The sequence shown here is derived from an EMBL/GenBank/DDBJ whole genome shotgun (WGS) entry which is preliminary data.</text>
</comment>
<dbReference type="EMBL" id="JACHIW010000001">
    <property type="protein sequence ID" value="MBB5155938.1"/>
    <property type="molecule type" value="Genomic_DNA"/>
</dbReference>
<dbReference type="RefSeq" id="WP_184727182.1">
    <property type="nucleotide sequence ID" value="NZ_JACHIW010000001.1"/>
</dbReference>
<evidence type="ECO:0000256" key="1">
    <source>
        <dbReference type="SAM" id="MobiDB-lite"/>
    </source>
</evidence>
<protein>
    <submittedName>
        <fullName evidence="2">Uncharacterized protein</fullName>
    </submittedName>
</protein>